<dbReference type="RefSeq" id="WP_025800413.1">
    <property type="nucleotide sequence ID" value="NZ_CP009706.1"/>
</dbReference>
<feature type="transmembrane region" description="Helical" evidence="14">
    <location>
        <begin position="256"/>
        <end position="282"/>
    </location>
</feature>
<feature type="transmembrane region" description="Helical" evidence="14">
    <location>
        <begin position="303"/>
        <end position="324"/>
    </location>
</feature>
<dbReference type="GO" id="GO:0010045">
    <property type="term" value="P:response to nickel cation"/>
    <property type="evidence" value="ECO:0007669"/>
    <property type="project" value="TreeGrafter"/>
</dbReference>
<dbReference type="Proteomes" id="UP000029986">
    <property type="component" value="Chromosome"/>
</dbReference>
<organism evidence="15 16">
    <name type="scientific">Hafnia alvei FB1</name>
    <dbReference type="NCBI Taxonomy" id="1453496"/>
    <lineage>
        <taxon>Bacteria</taxon>
        <taxon>Pseudomonadati</taxon>
        <taxon>Pseudomonadota</taxon>
        <taxon>Gammaproteobacteria</taxon>
        <taxon>Enterobacterales</taxon>
        <taxon>Hafniaceae</taxon>
        <taxon>Hafnia</taxon>
    </lineage>
</organism>
<dbReference type="OrthoDB" id="9812956at2"/>
<accession>A0A097QZD6</accession>
<dbReference type="KEGG" id="hav:AT03_05305"/>
<dbReference type="EMBL" id="CP009706">
    <property type="protein sequence ID" value="AIU71859.1"/>
    <property type="molecule type" value="Genomic_DNA"/>
</dbReference>
<evidence type="ECO:0000313" key="15">
    <source>
        <dbReference type="EMBL" id="AIU71859.1"/>
    </source>
</evidence>
<name>A0A097QZD6_HAFAL</name>
<dbReference type="InterPro" id="IPR051224">
    <property type="entry name" value="NiCoT_RcnA"/>
</dbReference>
<evidence type="ECO:0000256" key="14">
    <source>
        <dbReference type="RuleBase" id="RU362101"/>
    </source>
</evidence>
<evidence type="ECO:0000256" key="5">
    <source>
        <dbReference type="ARBA" id="ARBA00022448"/>
    </source>
</evidence>
<dbReference type="GO" id="GO:0046583">
    <property type="term" value="F:monoatomic cation efflux transmembrane transporter activity"/>
    <property type="evidence" value="ECO:0007669"/>
    <property type="project" value="TreeGrafter"/>
</dbReference>
<comment type="similarity">
    <text evidence="3">Belongs to the NiCoT transporter (TC 2.A.52) family. RcnA subfamily.</text>
</comment>
<dbReference type="PANTHER" id="PTHR40659:SF1">
    <property type="entry name" value="NICKEL_COBALT EFFLUX SYSTEM RCNA"/>
    <property type="match status" value="1"/>
</dbReference>
<evidence type="ECO:0000313" key="16">
    <source>
        <dbReference type="Proteomes" id="UP000029986"/>
    </source>
</evidence>
<evidence type="ECO:0000256" key="3">
    <source>
        <dbReference type="ARBA" id="ARBA00010428"/>
    </source>
</evidence>
<dbReference type="PATRIC" id="fig|1453496.5.peg.1054"/>
<feature type="transmembrane region" description="Helical" evidence="14">
    <location>
        <begin position="230"/>
        <end position="250"/>
    </location>
</feature>
<keyword evidence="16" id="KW-1185">Reference proteome</keyword>
<protein>
    <recommendedName>
        <fullName evidence="14">Nickel/cobalt efflux system</fullName>
    </recommendedName>
</protein>
<keyword evidence="11" id="KW-0921">Nickel transport</keyword>
<feature type="transmembrane region" description="Helical" evidence="14">
    <location>
        <begin position="79"/>
        <end position="101"/>
    </location>
</feature>
<keyword evidence="10" id="KW-0406">Ion transport</keyword>
<evidence type="ECO:0000256" key="7">
    <source>
        <dbReference type="ARBA" id="ARBA00022596"/>
    </source>
</evidence>
<feature type="transmembrane region" description="Helical" evidence="14">
    <location>
        <begin position="113"/>
        <end position="133"/>
    </location>
</feature>
<dbReference type="PANTHER" id="PTHR40659">
    <property type="entry name" value="NICKEL/COBALT EFFLUX SYSTEM RCNA"/>
    <property type="match status" value="1"/>
</dbReference>
<evidence type="ECO:0000256" key="12">
    <source>
        <dbReference type="ARBA" id="ARBA00023136"/>
    </source>
</evidence>
<proteinExistence type="inferred from homology"/>
<evidence type="ECO:0000256" key="9">
    <source>
        <dbReference type="ARBA" id="ARBA00022989"/>
    </source>
</evidence>
<keyword evidence="4" id="KW-0171">Cobalt transport</keyword>
<dbReference type="Pfam" id="PF03824">
    <property type="entry name" value="NicO"/>
    <property type="match status" value="1"/>
</dbReference>
<evidence type="ECO:0000256" key="11">
    <source>
        <dbReference type="ARBA" id="ARBA00023112"/>
    </source>
</evidence>
<evidence type="ECO:0000256" key="2">
    <source>
        <dbReference type="ARBA" id="ARBA00004651"/>
    </source>
</evidence>
<dbReference type="AlphaFoldDB" id="A0A097QZD6"/>
<dbReference type="InterPro" id="IPR011541">
    <property type="entry name" value="Ni/Co_transpt_high_affinity"/>
</dbReference>
<dbReference type="eggNOG" id="COG2215">
    <property type="taxonomic scope" value="Bacteria"/>
</dbReference>
<dbReference type="GO" id="GO:0032025">
    <property type="term" value="P:response to cobalt ion"/>
    <property type="evidence" value="ECO:0007669"/>
    <property type="project" value="TreeGrafter"/>
</dbReference>
<comment type="subcellular location">
    <subcellularLocation>
        <location evidence="2 14">Cell membrane</location>
        <topology evidence="2 14">Multi-pass membrane protein</topology>
    </subcellularLocation>
</comment>
<feature type="transmembrane region" description="Helical" evidence="14">
    <location>
        <begin position="153"/>
        <end position="170"/>
    </location>
</feature>
<evidence type="ECO:0000256" key="8">
    <source>
        <dbReference type="ARBA" id="ARBA00022692"/>
    </source>
</evidence>
<evidence type="ECO:0000256" key="10">
    <source>
        <dbReference type="ARBA" id="ARBA00023065"/>
    </source>
</evidence>
<keyword evidence="12 14" id="KW-0472">Membrane</keyword>
<dbReference type="HOGENOM" id="CLU_058605_0_0_6"/>
<dbReference type="GO" id="GO:0006824">
    <property type="term" value="P:cobalt ion transport"/>
    <property type="evidence" value="ECO:0007669"/>
    <property type="project" value="UniProtKB-KW"/>
</dbReference>
<dbReference type="GO" id="GO:0005886">
    <property type="term" value="C:plasma membrane"/>
    <property type="evidence" value="ECO:0007669"/>
    <property type="project" value="UniProtKB-SubCell"/>
</dbReference>
<keyword evidence="7" id="KW-0533">Nickel</keyword>
<evidence type="ECO:0000256" key="1">
    <source>
        <dbReference type="ARBA" id="ARBA00002510"/>
    </source>
</evidence>
<keyword evidence="9 14" id="KW-1133">Transmembrane helix</keyword>
<keyword evidence="6" id="KW-1003">Cell membrane</keyword>
<keyword evidence="5 14" id="KW-0813">Transport</keyword>
<evidence type="ECO:0000256" key="4">
    <source>
        <dbReference type="ARBA" id="ARBA00022426"/>
    </source>
</evidence>
<keyword evidence="13" id="KW-0170">Cobalt</keyword>
<sequence>MSLIMPTTRKKPTRWRYVPLAIAALLLISALAYGAVHWNEWLFVAIEWQKSLHQSMSQLLQEVGNNSKQAGLTLVSLSFAYGILHALGPGHGKVVITTYLATNPSRLRSSVRLTLAASLLQGLVAIALVSGVLGVLQLSTRYLHQSSFWLEKASYLLVVVLGAALCWRALRKVFALRRRTPSTPLQISAIKPLNQKTHQEHRHSVNCGCGHKHVASDSEIAAATTWKTQFAVVAAMGMRPCSGAILVLLFSKVIGVYGWGILAAMAMAAGTALTISGIALLVHMARQIVVRWSVERGRSFSPYWGLVLMFIGGALLIFVGLLMYQSAIPVGMGNGRVFGR</sequence>
<dbReference type="GO" id="GO:0015099">
    <property type="term" value="F:nickel cation transmembrane transporter activity"/>
    <property type="evidence" value="ECO:0007669"/>
    <property type="project" value="UniProtKB-UniRule"/>
</dbReference>
<evidence type="ECO:0000256" key="6">
    <source>
        <dbReference type="ARBA" id="ARBA00022475"/>
    </source>
</evidence>
<gene>
    <name evidence="15" type="ORF">AT03_05305</name>
</gene>
<keyword evidence="8 14" id="KW-0812">Transmembrane</keyword>
<comment type="function">
    <text evidence="1">Efflux system for nickel and cobalt.</text>
</comment>
<reference evidence="15 16" key="1">
    <citation type="journal article" date="2014" name="Gut Pathog.">
        <title>Gene clusters of Hafnia alvei strain FB1 important in survival and pathogenesis: a draft genome perspective.</title>
        <authorList>
            <person name="Tan J.Y."/>
            <person name="Yin W.F."/>
            <person name="Chan K.G."/>
        </authorList>
    </citation>
    <scope>NUCLEOTIDE SEQUENCE [LARGE SCALE GENOMIC DNA]</scope>
    <source>
        <strain evidence="15 16">FB1</strain>
    </source>
</reference>
<evidence type="ECO:0000256" key="13">
    <source>
        <dbReference type="ARBA" id="ARBA00023285"/>
    </source>
</evidence>